<keyword evidence="4" id="KW-1185">Reference proteome</keyword>
<accession>A0ABP1RY82</accession>
<evidence type="ECO:0000256" key="1">
    <source>
        <dbReference type="SAM" id="MobiDB-lite"/>
    </source>
</evidence>
<evidence type="ECO:0000313" key="4">
    <source>
        <dbReference type="Proteomes" id="UP001642540"/>
    </source>
</evidence>
<keyword evidence="2" id="KW-0472">Membrane</keyword>
<name>A0ABP1RY82_9HEXA</name>
<reference evidence="3 4" key="1">
    <citation type="submission" date="2024-08" db="EMBL/GenBank/DDBJ databases">
        <authorList>
            <person name="Cucini C."/>
            <person name="Frati F."/>
        </authorList>
    </citation>
    <scope>NUCLEOTIDE SEQUENCE [LARGE SCALE GENOMIC DNA]</scope>
</reference>
<dbReference type="Proteomes" id="UP001642540">
    <property type="component" value="Unassembled WGS sequence"/>
</dbReference>
<dbReference type="EMBL" id="CAXLJM020000124">
    <property type="protein sequence ID" value="CAL8138874.1"/>
    <property type="molecule type" value="Genomic_DNA"/>
</dbReference>
<feature type="transmembrane region" description="Helical" evidence="2">
    <location>
        <begin position="7"/>
        <end position="32"/>
    </location>
</feature>
<proteinExistence type="predicted"/>
<evidence type="ECO:0000256" key="2">
    <source>
        <dbReference type="SAM" id="Phobius"/>
    </source>
</evidence>
<protein>
    <submittedName>
        <fullName evidence="3">Uncharacterized protein</fullName>
    </submittedName>
</protein>
<organism evidence="3 4">
    <name type="scientific">Orchesella dallaii</name>
    <dbReference type="NCBI Taxonomy" id="48710"/>
    <lineage>
        <taxon>Eukaryota</taxon>
        <taxon>Metazoa</taxon>
        <taxon>Ecdysozoa</taxon>
        <taxon>Arthropoda</taxon>
        <taxon>Hexapoda</taxon>
        <taxon>Collembola</taxon>
        <taxon>Entomobryomorpha</taxon>
        <taxon>Entomobryoidea</taxon>
        <taxon>Orchesellidae</taxon>
        <taxon>Orchesellinae</taxon>
        <taxon>Orchesella</taxon>
    </lineage>
</organism>
<feature type="region of interest" description="Disordered" evidence="1">
    <location>
        <begin position="71"/>
        <end position="93"/>
    </location>
</feature>
<keyword evidence="2" id="KW-1133">Transmembrane helix</keyword>
<sequence length="93" mass="10243">MFYGFKLLAWFIVPATFAVAIYMCLSCVYNLLEPYCDAKIWPLLHRGKRDGSAKSDHSKSKNNMVNVNGINANAGWTTDGSPNAMPVGDDGRV</sequence>
<comment type="caution">
    <text evidence="3">The sequence shown here is derived from an EMBL/GenBank/DDBJ whole genome shotgun (WGS) entry which is preliminary data.</text>
</comment>
<gene>
    <name evidence="3" type="ORF">ODALV1_LOCUS27575</name>
</gene>
<keyword evidence="2" id="KW-0812">Transmembrane</keyword>
<evidence type="ECO:0000313" key="3">
    <source>
        <dbReference type="EMBL" id="CAL8138874.1"/>
    </source>
</evidence>